<gene>
    <name evidence="2" type="ORF">M23134_00473</name>
</gene>
<keyword evidence="3" id="KW-1185">Reference proteome</keyword>
<dbReference type="AlphaFoldDB" id="A1ZJ53"/>
<protein>
    <submittedName>
        <fullName evidence="2">Uncharacterized protein</fullName>
    </submittedName>
</protein>
<keyword evidence="1" id="KW-0812">Transmembrane</keyword>
<comment type="caution">
    <text evidence="2">The sequence shown here is derived from an EMBL/GenBank/DDBJ whole genome shotgun (WGS) entry which is preliminary data.</text>
</comment>
<evidence type="ECO:0000313" key="3">
    <source>
        <dbReference type="Proteomes" id="UP000004095"/>
    </source>
</evidence>
<accession>A1ZJ53</accession>
<dbReference type="EMBL" id="AAWS01000010">
    <property type="protein sequence ID" value="EAY29589.1"/>
    <property type="molecule type" value="Genomic_DNA"/>
</dbReference>
<proteinExistence type="predicted"/>
<sequence>MNKTDFIYREYIAQETHSCLITMSFLLFFATLTTLSTLINQMHIQSNQLFKPIFYDK</sequence>
<organism evidence="2 3">
    <name type="scientific">Microscilla marina ATCC 23134</name>
    <dbReference type="NCBI Taxonomy" id="313606"/>
    <lineage>
        <taxon>Bacteria</taxon>
        <taxon>Pseudomonadati</taxon>
        <taxon>Bacteroidota</taxon>
        <taxon>Cytophagia</taxon>
        <taxon>Cytophagales</taxon>
        <taxon>Microscillaceae</taxon>
        <taxon>Microscilla</taxon>
    </lineage>
</organism>
<keyword evidence="1" id="KW-0472">Membrane</keyword>
<feature type="transmembrane region" description="Helical" evidence="1">
    <location>
        <begin position="20"/>
        <end position="39"/>
    </location>
</feature>
<reference evidence="2 3" key="1">
    <citation type="submission" date="2007-01" db="EMBL/GenBank/DDBJ databases">
        <authorList>
            <person name="Haygood M."/>
            <person name="Podell S."/>
            <person name="Anderson C."/>
            <person name="Hopkinson B."/>
            <person name="Roe K."/>
            <person name="Barbeau K."/>
            <person name="Gaasterland T."/>
            <person name="Ferriera S."/>
            <person name="Johnson J."/>
            <person name="Kravitz S."/>
            <person name="Beeson K."/>
            <person name="Sutton G."/>
            <person name="Rogers Y.-H."/>
            <person name="Friedman R."/>
            <person name="Frazier M."/>
            <person name="Venter J.C."/>
        </authorList>
    </citation>
    <scope>NUCLEOTIDE SEQUENCE [LARGE SCALE GENOMIC DNA]</scope>
    <source>
        <strain evidence="2 3">ATCC 23134</strain>
    </source>
</reference>
<keyword evidence="1" id="KW-1133">Transmembrane helix</keyword>
<dbReference type="Proteomes" id="UP000004095">
    <property type="component" value="Unassembled WGS sequence"/>
</dbReference>
<evidence type="ECO:0000256" key="1">
    <source>
        <dbReference type="SAM" id="Phobius"/>
    </source>
</evidence>
<evidence type="ECO:0000313" key="2">
    <source>
        <dbReference type="EMBL" id="EAY29589.1"/>
    </source>
</evidence>
<name>A1ZJ53_MICM2</name>